<dbReference type="InParanoid" id="A0A067N2W9"/>
<gene>
    <name evidence="5" type="ORF">BOTBODRAFT_512891</name>
</gene>
<dbReference type="InterPro" id="IPR007111">
    <property type="entry name" value="NACHT_NTPase"/>
</dbReference>
<dbReference type="Pfam" id="PF24883">
    <property type="entry name" value="NPHP3_N"/>
    <property type="match status" value="1"/>
</dbReference>
<dbReference type="SUPFAM" id="SSF52540">
    <property type="entry name" value="P-loop containing nucleoside triphosphate hydrolases"/>
    <property type="match status" value="1"/>
</dbReference>
<dbReference type="CDD" id="cd00030">
    <property type="entry name" value="C2"/>
    <property type="match status" value="1"/>
</dbReference>
<dbReference type="InterPro" id="IPR056884">
    <property type="entry name" value="NPHP3-like_N"/>
</dbReference>
<keyword evidence="6" id="KW-1185">Reference proteome</keyword>
<feature type="domain" description="C2" evidence="3">
    <location>
        <begin position="5"/>
        <end position="127"/>
    </location>
</feature>
<dbReference type="Gene3D" id="2.60.40.150">
    <property type="entry name" value="C2 domain"/>
    <property type="match status" value="1"/>
</dbReference>
<feature type="domain" description="NACHT" evidence="4">
    <location>
        <begin position="435"/>
        <end position="575"/>
    </location>
</feature>
<dbReference type="EMBL" id="KL198021">
    <property type="protein sequence ID" value="KDQ18487.1"/>
    <property type="molecule type" value="Genomic_DNA"/>
</dbReference>
<dbReference type="InterPro" id="IPR000008">
    <property type="entry name" value="C2_dom"/>
</dbReference>
<dbReference type="SUPFAM" id="SSF49562">
    <property type="entry name" value="C2 domain (Calcium/lipid-binding domain, CaLB)"/>
    <property type="match status" value="1"/>
</dbReference>
<accession>A0A067N2W9</accession>
<dbReference type="CDD" id="cd02019">
    <property type="entry name" value="NK"/>
    <property type="match status" value="1"/>
</dbReference>
<evidence type="ECO:0000256" key="1">
    <source>
        <dbReference type="ARBA" id="ARBA00022737"/>
    </source>
</evidence>
<dbReference type="PANTHER" id="PTHR10039:SF17">
    <property type="entry name" value="FUNGAL STAND N-TERMINAL GOODBYE DOMAIN-CONTAINING PROTEIN-RELATED"/>
    <property type="match status" value="1"/>
</dbReference>
<reference evidence="6" key="1">
    <citation type="journal article" date="2014" name="Proc. Natl. Acad. Sci. U.S.A.">
        <title>Extensive sampling of basidiomycete genomes demonstrates inadequacy of the white-rot/brown-rot paradigm for wood decay fungi.</title>
        <authorList>
            <person name="Riley R."/>
            <person name="Salamov A.A."/>
            <person name="Brown D.W."/>
            <person name="Nagy L.G."/>
            <person name="Floudas D."/>
            <person name="Held B.W."/>
            <person name="Levasseur A."/>
            <person name="Lombard V."/>
            <person name="Morin E."/>
            <person name="Otillar R."/>
            <person name="Lindquist E.A."/>
            <person name="Sun H."/>
            <person name="LaButti K.M."/>
            <person name="Schmutz J."/>
            <person name="Jabbour D."/>
            <person name="Luo H."/>
            <person name="Baker S.E."/>
            <person name="Pisabarro A.G."/>
            <person name="Walton J.D."/>
            <person name="Blanchette R.A."/>
            <person name="Henrissat B."/>
            <person name="Martin F."/>
            <person name="Cullen D."/>
            <person name="Hibbett D.S."/>
            <person name="Grigoriev I.V."/>
        </authorList>
    </citation>
    <scope>NUCLEOTIDE SEQUENCE [LARGE SCALE GENOMIC DNA]</scope>
    <source>
        <strain evidence="6">FD-172 SS1</strain>
    </source>
</reference>
<dbReference type="SMART" id="SM00239">
    <property type="entry name" value="C2"/>
    <property type="match status" value="1"/>
</dbReference>
<protein>
    <submittedName>
        <fullName evidence="5">Uncharacterized protein</fullName>
    </submittedName>
</protein>
<dbReference type="InterPro" id="IPR035892">
    <property type="entry name" value="C2_domain_sf"/>
</dbReference>
<dbReference type="PROSITE" id="PS50837">
    <property type="entry name" value="NACHT"/>
    <property type="match status" value="1"/>
</dbReference>
<dbReference type="HOGENOM" id="CLU_000288_6_13_1"/>
<name>A0A067N2W9_BOTB1</name>
<sequence>MAKLAEANNYYDIDYEGSTTSHTTAEETFTITVLGASNLSKTPIFHRQPNIYAALSTTGWKDRTAVCMKSASPTWKQSFNIPGSGSSTLEIEVRIASSFVRSERIIGMLEMRFEDLVQGQRAANKEGKDHVSYELTIIEHHGAQKPGPSISLRVELPGELSPSPEASADDGVRSAVQIAEEPSPPGSEVESAGSGGPAPQAQEQTAPIAKTSATPAEGPQDIASTPKGLSQKFDAILDTLKGFVEAAEGDAHLYAKTTWTILSASQRVAAAQRERDATITGLLEAIGMVLDRLARTEIIPKLEGTSVLVAKKAYECALFIHEYARTAGFSNAGSHLFPGAGSEIARFTRDFDILYKRLDPNVIVAGEAVSDIKLRLEDMRERRVESADNQLLRDLEVIGGWQSSQTCLENTRTSVLSGIVDWAFEIPDQHTDANRPLLLEGVAGSGKTAIANTLAQTFDKLDCLGSAFFFDRRIATHRSLSKCICAVARGLAASDTAIKRSVIAVLQKEPDLRRADALRQFVSLIRDPCASASSGRPLVLIFDALDECADRQDLLRLVHELSQLPTRFRVILTARRGGQVSQELDQLVKRVELRVDEPAVTEDIFLFLSHRLNHVARSHGFESGWPTPHDLQRLAEMSSGLFVWTKTACGFVEAGKIPKDRLASVLSSDARGSIDNLYAFVLQESLGANSPDVQRAFGEYVGVVMAAKTPLSVSAINALTEQQKTYPGLTAKELFRHIPSLLDGTDSVDAPVKIIDTPLYDFLTTKSRSGEFYIDESAHDAKLAMSCFRLMNSRLRPNMTELVDDKNLVALSVIQRTPIIRNELHYAVCFGVNHLLQVSPRHTEGIEEIIREFANDHLRHWLEALILLRYFTAESDLQALESWIQDAGILDERLAGLIKDAGIWLQAKIQEHFKHIVLDMIDDAAGSGRNAA</sequence>
<evidence type="ECO:0000313" key="5">
    <source>
        <dbReference type="EMBL" id="KDQ18487.1"/>
    </source>
</evidence>
<dbReference type="Proteomes" id="UP000027195">
    <property type="component" value="Unassembled WGS sequence"/>
</dbReference>
<dbReference type="InterPro" id="IPR027417">
    <property type="entry name" value="P-loop_NTPase"/>
</dbReference>
<evidence type="ECO:0000259" key="4">
    <source>
        <dbReference type="PROSITE" id="PS50837"/>
    </source>
</evidence>
<dbReference type="SMART" id="SM00382">
    <property type="entry name" value="AAA"/>
    <property type="match status" value="1"/>
</dbReference>
<dbReference type="AlphaFoldDB" id="A0A067N2W9"/>
<dbReference type="STRING" id="930990.A0A067N2W9"/>
<dbReference type="InterPro" id="IPR003593">
    <property type="entry name" value="AAA+_ATPase"/>
</dbReference>
<dbReference type="Pfam" id="PF00168">
    <property type="entry name" value="C2"/>
    <property type="match status" value="1"/>
</dbReference>
<evidence type="ECO:0000256" key="2">
    <source>
        <dbReference type="SAM" id="MobiDB-lite"/>
    </source>
</evidence>
<proteinExistence type="predicted"/>
<dbReference type="PROSITE" id="PS50004">
    <property type="entry name" value="C2"/>
    <property type="match status" value="1"/>
</dbReference>
<organism evidence="5 6">
    <name type="scientific">Botryobasidium botryosum (strain FD-172 SS1)</name>
    <dbReference type="NCBI Taxonomy" id="930990"/>
    <lineage>
        <taxon>Eukaryota</taxon>
        <taxon>Fungi</taxon>
        <taxon>Dikarya</taxon>
        <taxon>Basidiomycota</taxon>
        <taxon>Agaricomycotina</taxon>
        <taxon>Agaricomycetes</taxon>
        <taxon>Cantharellales</taxon>
        <taxon>Botryobasidiaceae</taxon>
        <taxon>Botryobasidium</taxon>
    </lineage>
</organism>
<dbReference type="PANTHER" id="PTHR10039">
    <property type="entry name" value="AMELOGENIN"/>
    <property type="match status" value="1"/>
</dbReference>
<evidence type="ECO:0000259" key="3">
    <source>
        <dbReference type="PROSITE" id="PS50004"/>
    </source>
</evidence>
<dbReference type="Gene3D" id="3.40.50.300">
    <property type="entry name" value="P-loop containing nucleotide triphosphate hydrolases"/>
    <property type="match status" value="1"/>
</dbReference>
<feature type="region of interest" description="Disordered" evidence="2">
    <location>
        <begin position="142"/>
        <end position="227"/>
    </location>
</feature>
<evidence type="ECO:0000313" key="6">
    <source>
        <dbReference type="Proteomes" id="UP000027195"/>
    </source>
</evidence>
<keyword evidence="1" id="KW-0677">Repeat</keyword>
<dbReference type="OrthoDB" id="4760524at2759"/>